<keyword evidence="1" id="KW-0687">Ribonucleoprotein</keyword>
<dbReference type="Proteomes" id="UP001230220">
    <property type="component" value="Unassembled WGS sequence"/>
</dbReference>
<organism evidence="1 2">
    <name type="scientific">Breznakia pachnodae</name>
    <dbReference type="NCBI Taxonomy" id="265178"/>
    <lineage>
        <taxon>Bacteria</taxon>
        <taxon>Bacillati</taxon>
        <taxon>Bacillota</taxon>
        <taxon>Erysipelotrichia</taxon>
        <taxon>Erysipelotrichales</taxon>
        <taxon>Erysipelotrichaceae</taxon>
        <taxon>Breznakia</taxon>
    </lineage>
</organism>
<evidence type="ECO:0000313" key="1">
    <source>
        <dbReference type="EMBL" id="MDQ0359317.1"/>
    </source>
</evidence>
<dbReference type="RefSeq" id="WP_307404336.1">
    <property type="nucleotide sequence ID" value="NZ_JAUSUR010000001.1"/>
</dbReference>
<proteinExistence type="predicted"/>
<keyword evidence="2" id="KW-1185">Reference proteome</keyword>
<keyword evidence="1" id="KW-0689">Ribosomal protein</keyword>
<accession>A0ABU0DXH7</accession>
<reference evidence="1 2" key="1">
    <citation type="submission" date="2023-07" db="EMBL/GenBank/DDBJ databases">
        <title>Genomic Encyclopedia of Type Strains, Phase IV (KMG-IV): sequencing the most valuable type-strain genomes for metagenomic binning, comparative biology and taxonomic classification.</title>
        <authorList>
            <person name="Goeker M."/>
        </authorList>
    </citation>
    <scope>NUCLEOTIDE SEQUENCE [LARGE SCALE GENOMIC DNA]</scope>
    <source>
        <strain evidence="1 2">DSM 16784</strain>
    </source>
</reference>
<gene>
    <name evidence="1" type="ORF">J2S15_000048</name>
</gene>
<evidence type="ECO:0000313" key="2">
    <source>
        <dbReference type="Proteomes" id="UP001230220"/>
    </source>
</evidence>
<sequence>METTNDKELFEANTSVKEGRYRCSECDHIALIFRDGDDLPICPQCGCFYWYKIEE</sequence>
<name>A0ABU0DXH7_9FIRM</name>
<dbReference type="GO" id="GO:0005840">
    <property type="term" value="C:ribosome"/>
    <property type="evidence" value="ECO:0007669"/>
    <property type="project" value="UniProtKB-KW"/>
</dbReference>
<comment type="caution">
    <text evidence="1">The sequence shown here is derived from an EMBL/GenBank/DDBJ whole genome shotgun (WGS) entry which is preliminary data.</text>
</comment>
<protein>
    <submittedName>
        <fullName evidence="1">Ribosomal protein S27E</fullName>
    </submittedName>
</protein>
<dbReference type="EMBL" id="JAUSUR010000001">
    <property type="protein sequence ID" value="MDQ0359317.1"/>
    <property type="molecule type" value="Genomic_DNA"/>
</dbReference>